<dbReference type="Gene3D" id="1.20.120.330">
    <property type="entry name" value="Nucleotidyltransferases domain 2"/>
    <property type="match status" value="1"/>
</dbReference>
<keyword evidence="3" id="KW-1185">Reference proteome</keyword>
<reference evidence="2 3" key="2">
    <citation type="submission" date="2016-11" db="EMBL/GenBank/DDBJ databases">
        <authorList>
            <person name="Varghese N."/>
            <person name="Submissions S."/>
        </authorList>
    </citation>
    <scope>NUCLEOTIDE SEQUENCE [LARGE SCALE GENOMIC DNA]</scope>
    <source>
        <strain evidence="2 3">DSM 6368</strain>
    </source>
</reference>
<comment type="caution">
    <text evidence="1">The sequence shown here is derived from an EMBL/GenBank/DDBJ whole genome shotgun (WGS) entry which is preliminary data.</text>
</comment>
<protein>
    <submittedName>
        <fullName evidence="2">Streptomycin adenylyltransferase</fullName>
    </submittedName>
</protein>
<dbReference type="InterPro" id="IPR043519">
    <property type="entry name" value="NT_sf"/>
</dbReference>
<dbReference type="Proteomes" id="UP000198431">
    <property type="component" value="Unassembled WGS sequence"/>
</dbReference>
<evidence type="ECO:0000313" key="4">
    <source>
        <dbReference type="Proteomes" id="UP000198431"/>
    </source>
</evidence>
<evidence type="ECO:0000313" key="2">
    <source>
        <dbReference type="EMBL" id="SHN14634.1"/>
    </source>
</evidence>
<dbReference type="GO" id="GO:0016779">
    <property type="term" value="F:nucleotidyltransferase activity"/>
    <property type="evidence" value="ECO:0007669"/>
    <property type="project" value="UniProtKB-KW"/>
</dbReference>
<organism evidence="1 4">
    <name type="scientific">Flavobacterium pectinovorum</name>
    <dbReference type="NCBI Taxonomy" id="29533"/>
    <lineage>
        <taxon>Bacteria</taxon>
        <taxon>Pseudomonadati</taxon>
        <taxon>Bacteroidota</taxon>
        <taxon>Flavobacteriia</taxon>
        <taxon>Flavobacteriales</taxon>
        <taxon>Flavobacteriaceae</taxon>
        <taxon>Flavobacterium</taxon>
    </lineage>
</organism>
<dbReference type="Gene3D" id="3.30.460.10">
    <property type="entry name" value="Beta Polymerase, domain 2"/>
    <property type="match status" value="1"/>
</dbReference>
<gene>
    <name evidence="1" type="ORF">B0A72_00290</name>
    <name evidence="2" type="ORF">SAMN05444387_4319</name>
</gene>
<sequence length="325" mass="38217">MNTSERIHTINKGVELLLSNNQDIISLVSIGSFSQNSIDQFSDIDLYLFTNNPKKYLDKENHSWINPLGKIISRRVFKDLQEGVDKNKVILEDGLMYDLTIIDIKKIKLISYYLKLKNIGLKLLLPGFLQKSVEGSILKFYDTIKRGYKIHVDKINLKEILERTITFSETITLDKKLDKKIFFQHYNFFWQSCYTASIKLIRKDFYFTILTYDNYIKKELVRMIEWEAALNKKSTDVFYNGLKIYDWSGEEIYHDLYGTLLSDNINNMQNSLIKTAELYQKFSTIVANEYNFSLNKEFENFVIDFIKNVAIPEVLNNKEILSENT</sequence>
<dbReference type="EMBL" id="FRBX01000007">
    <property type="protein sequence ID" value="SHN14634.1"/>
    <property type="molecule type" value="Genomic_DNA"/>
</dbReference>
<dbReference type="EMBL" id="MUHB01000001">
    <property type="protein sequence ID" value="OXB08231.1"/>
    <property type="molecule type" value="Genomic_DNA"/>
</dbReference>
<accession>A0AB36P6Y7</accession>
<dbReference type="Proteomes" id="UP000184216">
    <property type="component" value="Unassembled WGS sequence"/>
</dbReference>
<dbReference type="SUPFAM" id="SSF81631">
    <property type="entry name" value="PAP/OAS1 substrate-binding domain"/>
    <property type="match status" value="1"/>
</dbReference>
<keyword evidence="2" id="KW-0808">Transferase</keyword>
<dbReference type="InterPro" id="IPR007530">
    <property type="entry name" value="Aminoglycoside_adenylylTfrase"/>
</dbReference>
<evidence type="ECO:0000313" key="1">
    <source>
        <dbReference type="EMBL" id="OXB08231.1"/>
    </source>
</evidence>
<reference evidence="1 4" key="1">
    <citation type="submission" date="2016-11" db="EMBL/GenBank/DDBJ databases">
        <title>Whole genomes of Flavobacteriaceae.</title>
        <authorList>
            <person name="Stine C."/>
            <person name="Li C."/>
            <person name="Tadesse D."/>
        </authorList>
    </citation>
    <scope>NUCLEOTIDE SEQUENCE [LARGE SCALE GENOMIC DNA]</scope>
    <source>
        <strain evidence="1 4">ATCC 19366</strain>
    </source>
</reference>
<keyword evidence="2" id="KW-0548">Nucleotidyltransferase</keyword>
<proteinExistence type="predicted"/>
<evidence type="ECO:0000313" key="3">
    <source>
        <dbReference type="Proteomes" id="UP000184216"/>
    </source>
</evidence>
<dbReference type="Pfam" id="PF04439">
    <property type="entry name" value="Adenyl_transf"/>
    <property type="match status" value="1"/>
</dbReference>
<dbReference type="SUPFAM" id="SSF81301">
    <property type="entry name" value="Nucleotidyltransferase"/>
    <property type="match status" value="1"/>
</dbReference>
<name>A0AB36P6Y7_9FLAO</name>
<dbReference type="RefSeq" id="WP_073397963.1">
    <property type="nucleotide sequence ID" value="NZ_FRBX01000007.1"/>
</dbReference>
<dbReference type="AlphaFoldDB" id="A0AB36P6Y7"/>